<dbReference type="Gene3D" id="3.80.10.10">
    <property type="entry name" value="Ribonuclease Inhibitor"/>
    <property type="match status" value="1"/>
</dbReference>
<dbReference type="AlphaFoldDB" id="A0A8E2J4J5"/>
<dbReference type="Proteomes" id="UP000250043">
    <property type="component" value="Unassembled WGS sequence"/>
</dbReference>
<dbReference type="SUPFAM" id="SSF81383">
    <property type="entry name" value="F-box domain"/>
    <property type="match status" value="1"/>
</dbReference>
<proteinExistence type="predicted"/>
<protein>
    <recommendedName>
        <fullName evidence="3">F-box domain-containing protein</fullName>
    </recommendedName>
</protein>
<dbReference type="EMBL" id="KV722342">
    <property type="protein sequence ID" value="OCH94622.1"/>
    <property type="molecule type" value="Genomic_DNA"/>
</dbReference>
<name>A0A8E2J4J5_9APHY</name>
<dbReference type="PANTHER" id="PTHR16134">
    <property type="entry name" value="F-BOX/TPR REPEAT PROTEIN POF3"/>
    <property type="match status" value="1"/>
</dbReference>
<reference evidence="1 2" key="1">
    <citation type="submission" date="2016-07" db="EMBL/GenBank/DDBJ databases">
        <title>Draft genome of the white-rot fungus Obba rivulosa 3A-2.</title>
        <authorList>
            <consortium name="DOE Joint Genome Institute"/>
            <person name="Miettinen O."/>
            <person name="Riley R."/>
            <person name="Acob R."/>
            <person name="Barry K."/>
            <person name="Cullen D."/>
            <person name="De Vries R."/>
            <person name="Hainaut M."/>
            <person name="Hatakka A."/>
            <person name="Henrissat B."/>
            <person name="Hilden K."/>
            <person name="Kuo R."/>
            <person name="Labutti K."/>
            <person name="Lipzen A."/>
            <person name="Makela M.R."/>
            <person name="Sandor L."/>
            <person name="Spatafora J.W."/>
            <person name="Grigoriev I.V."/>
            <person name="Hibbett D.S."/>
        </authorList>
    </citation>
    <scope>NUCLEOTIDE SEQUENCE [LARGE SCALE GENOMIC DNA]</scope>
    <source>
        <strain evidence="1 2">3A-2</strain>
    </source>
</reference>
<keyword evidence="2" id="KW-1185">Reference proteome</keyword>
<sequence length="451" mass="50288">MVSADNLNLDCLELIFAFLNGNDLVSVALVSRSFLAGVIPRLYRSLVFKLHQAKRYPAIMSPFSAVVAHPGLSVHVRSIDIRTIPTQKSILNPNFMNDCLRAIALCNNLGFFVCTPNVLPSFLHSLQGKESLEEIRVNANLSTDQSEQLVKLRGLRSITLDAGSWAMVDALPRWTAALRPTLTELTLYSMPDLNECILDTVLTNLPNLTGLHVVGCPKVDHFTVLRLTAKVPKLESLSFTSWESPRPIPTGLPALSRLKNLTVDTHCSLTPSSTPNLWTSIIALTHSWSCPLRSITLKLSEKLVVADSFVRDLLDAHEATLTHLALINCGISVEGVRSICSRCKDLKRLVVSIPVKEMPIFTWAAALQESKTLQTLCDINDTHSTHGPRPFLTRGDIHLLMECVPTLEKVVTDERVWRRTAPKRYFEEFDDFDVSLERRKAAPASHWFMPP</sequence>
<dbReference type="InterPro" id="IPR032675">
    <property type="entry name" value="LRR_dom_sf"/>
</dbReference>
<dbReference type="PANTHER" id="PTHR16134:SF119">
    <property type="entry name" value="AT02038P-RELATED"/>
    <property type="match status" value="1"/>
</dbReference>
<organism evidence="1 2">
    <name type="scientific">Obba rivulosa</name>
    <dbReference type="NCBI Taxonomy" id="1052685"/>
    <lineage>
        <taxon>Eukaryota</taxon>
        <taxon>Fungi</taxon>
        <taxon>Dikarya</taxon>
        <taxon>Basidiomycota</taxon>
        <taxon>Agaricomycotina</taxon>
        <taxon>Agaricomycetes</taxon>
        <taxon>Polyporales</taxon>
        <taxon>Gelatoporiaceae</taxon>
        <taxon>Obba</taxon>
    </lineage>
</organism>
<dbReference type="SUPFAM" id="SSF52047">
    <property type="entry name" value="RNI-like"/>
    <property type="match status" value="1"/>
</dbReference>
<gene>
    <name evidence="1" type="ORF">OBBRIDRAFT_810399</name>
</gene>
<evidence type="ECO:0000313" key="2">
    <source>
        <dbReference type="Proteomes" id="UP000250043"/>
    </source>
</evidence>
<accession>A0A8E2J4J5</accession>
<dbReference type="CDD" id="cd09917">
    <property type="entry name" value="F-box_SF"/>
    <property type="match status" value="1"/>
</dbReference>
<evidence type="ECO:0008006" key="3">
    <source>
        <dbReference type="Google" id="ProtNLM"/>
    </source>
</evidence>
<dbReference type="InterPro" id="IPR036047">
    <property type="entry name" value="F-box-like_dom_sf"/>
</dbReference>
<dbReference type="OrthoDB" id="3005567at2759"/>
<evidence type="ECO:0000313" key="1">
    <source>
        <dbReference type="EMBL" id="OCH94622.1"/>
    </source>
</evidence>